<feature type="non-terminal residue" evidence="1">
    <location>
        <position position="60"/>
    </location>
</feature>
<reference evidence="1 2" key="1">
    <citation type="journal article" date="2018" name="Front. Plant Sci.">
        <title>Red Clover (Trifolium pratense) and Zigzag Clover (T. medium) - A Picture of Genomic Similarities and Differences.</title>
        <authorList>
            <person name="Dluhosova J."/>
            <person name="Istvanek J."/>
            <person name="Nedelnik J."/>
            <person name="Repkova J."/>
        </authorList>
    </citation>
    <scope>NUCLEOTIDE SEQUENCE [LARGE SCALE GENOMIC DNA]</scope>
    <source>
        <strain evidence="2">cv. 10/8</strain>
        <tissue evidence="1">Leaf</tissue>
    </source>
</reference>
<dbReference type="Pfam" id="PF14223">
    <property type="entry name" value="Retrotran_gag_2"/>
    <property type="match status" value="1"/>
</dbReference>
<proteinExistence type="predicted"/>
<name>A0A392VI52_9FABA</name>
<dbReference type="AlphaFoldDB" id="A0A392VI52"/>
<keyword evidence="2" id="KW-1185">Reference proteome</keyword>
<evidence type="ECO:0000313" key="1">
    <source>
        <dbReference type="EMBL" id="MCI87587.1"/>
    </source>
</evidence>
<organism evidence="1 2">
    <name type="scientific">Trifolium medium</name>
    <dbReference type="NCBI Taxonomy" id="97028"/>
    <lineage>
        <taxon>Eukaryota</taxon>
        <taxon>Viridiplantae</taxon>
        <taxon>Streptophyta</taxon>
        <taxon>Embryophyta</taxon>
        <taxon>Tracheophyta</taxon>
        <taxon>Spermatophyta</taxon>
        <taxon>Magnoliopsida</taxon>
        <taxon>eudicotyledons</taxon>
        <taxon>Gunneridae</taxon>
        <taxon>Pentapetalae</taxon>
        <taxon>rosids</taxon>
        <taxon>fabids</taxon>
        <taxon>Fabales</taxon>
        <taxon>Fabaceae</taxon>
        <taxon>Papilionoideae</taxon>
        <taxon>50 kb inversion clade</taxon>
        <taxon>NPAAA clade</taxon>
        <taxon>Hologalegina</taxon>
        <taxon>IRL clade</taxon>
        <taxon>Trifolieae</taxon>
        <taxon>Trifolium</taxon>
    </lineage>
</organism>
<dbReference type="Proteomes" id="UP000265520">
    <property type="component" value="Unassembled WGS sequence"/>
</dbReference>
<evidence type="ECO:0000313" key="2">
    <source>
        <dbReference type="Proteomes" id="UP000265520"/>
    </source>
</evidence>
<sequence>MPNTLLAAERSEMNDKALSVIILCLADKVLREVAKEKTAAAMWTKLDSLYMTKSLAHKQF</sequence>
<protein>
    <submittedName>
        <fullName evidence="1">Cytochrome P450</fullName>
    </submittedName>
</protein>
<dbReference type="EMBL" id="LXQA011169833">
    <property type="protein sequence ID" value="MCI87587.1"/>
    <property type="molecule type" value="Genomic_DNA"/>
</dbReference>
<comment type="caution">
    <text evidence="1">The sequence shown here is derived from an EMBL/GenBank/DDBJ whole genome shotgun (WGS) entry which is preliminary data.</text>
</comment>
<accession>A0A392VI52</accession>